<dbReference type="Pfam" id="PF05958">
    <property type="entry name" value="tRNA_U5-meth_tr"/>
    <property type="match status" value="1"/>
</dbReference>
<reference evidence="6 7" key="1">
    <citation type="submission" date="2018-11" db="EMBL/GenBank/DDBJ databases">
        <title>Sequencing the genomes of 1000 actinobacteria strains.</title>
        <authorList>
            <person name="Klenk H.-P."/>
        </authorList>
    </citation>
    <scope>NUCLEOTIDE SEQUENCE [LARGE SCALE GENOMIC DNA]</scope>
    <source>
        <strain evidence="6 7">DSM 14418</strain>
    </source>
</reference>
<feature type="binding site" evidence="4">
    <location>
        <position position="249"/>
    </location>
    <ligand>
        <name>S-adenosyl-L-methionine</name>
        <dbReference type="ChEBI" id="CHEBI:59789"/>
    </ligand>
</feature>
<comment type="caution">
    <text evidence="6">The sequence shown here is derived from an EMBL/GenBank/DDBJ whole genome shotgun (WGS) entry which is preliminary data.</text>
</comment>
<dbReference type="PROSITE" id="PS51687">
    <property type="entry name" value="SAM_MT_RNA_M5U"/>
    <property type="match status" value="1"/>
</dbReference>
<sequence length="415" mass="43164">MSEERPVVTVGPPAHGGHCVARLDGRVVFVRHAIEGEEVVLDVTDRRSRFWRADAVEILTPAAERVPSVWPEAGPGGVGGGELAHVALPAQRSWKARVLADTLRRIGGEEVAADVAAVRPEGVDVEALPGDDDGLATRTRIELTVDRSGQAGMHRSRSHDVLALAAMPLAAEGITGLGLLGPGSPWRSTWAPGARVQAVAPSAGDPLVLVDGEPAARRRTGPPRRSVRERVGTSLGELTYRVGGAGFWQVHRAAPATLVDAVLAAAAPRAGERVLELYAGAGLLTLPLALAVGPAGGVLTVEGAADAVRDARRNLHDQRWATLHHGPVDPAAVAAGAGADVVVLDPPRTGAGPGVMAAVAALGADRVVHVACDPAALARDLRAARDHGYVPTAVRAFDLFPHTHHFEVVVTLRRP</sequence>
<name>A0A3N4Z9Q3_9MICO</name>
<dbReference type="RefSeq" id="WP_123919000.1">
    <property type="nucleotide sequence ID" value="NZ_RKRA01000001.1"/>
</dbReference>
<feature type="active site" description="Nucleophile" evidence="4">
    <location>
        <position position="372"/>
    </location>
</feature>
<keyword evidence="7" id="KW-1185">Reference proteome</keyword>
<dbReference type="EMBL" id="RKRA01000001">
    <property type="protein sequence ID" value="RPF28636.1"/>
    <property type="molecule type" value="Genomic_DNA"/>
</dbReference>
<dbReference type="InterPro" id="IPR002792">
    <property type="entry name" value="TRAM_dom"/>
</dbReference>
<dbReference type="InterPro" id="IPR029063">
    <property type="entry name" value="SAM-dependent_MTases_sf"/>
</dbReference>
<dbReference type="Gene3D" id="2.40.50.140">
    <property type="entry name" value="Nucleic acid-binding proteins"/>
    <property type="match status" value="1"/>
</dbReference>
<accession>A0A3N4Z9Q3</accession>
<dbReference type="InterPro" id="IPR030391">
    <property type="entry name" value="MeTrfase_TrmA_CS"/>
</dbReference>
<dbReference type="PANTHER" id="PTHR11061">
    <property type="entry name" value="RNA M5U METHYLTRANSFERASE"/>
    <property type="match status" value="1"/>
</dbReference>
<feature type="binding site" evidence="4">
    <location>
        <position position="302"/>
    </location>
    <ligand>
        <name>S-adenosyl-L-methionine</name>
        <dbReference type="ChEBI" id="CHEBI:59789"/>
    </ligand>
</feature>
<evidence type="ECO:0000313" key="6">
    <source>
        <dbReference type="EMBL" id="RPF28636.1"/>
    </source>
</evidence>
<keyword evidence="3 4" id="KW-0949">S-adenosyl-L-methionine</keyword>
<dbReference type="GO" id="GO:0070041">
    <property type="term" value="F:rRNA (uridine-C5-)-methyltransferase activity"/>
    <property type="evidence" value="ECO:0007669"/>
    <property type="project" value="TreeGrafter"/>
</dbReference>
<dbReference type="PROSITE" id="PS50926">
    <property type="entry name" value="TRAM"/>
    <property type="match status" value="1"/>
</dbReference>
<dbReference type="GO" id="GO:0070475">
    <property type="term" value="P:rRNA base methylation"/>
    <property type="evidence" value="ECO:0007669"/>
    <property type="project" value="TreeGrafter"/>
</dbReference>
<keyword evidence="2 4" id="KW-0808">Transferase</keyword>
<evidence type="ECO:0000256" key="2">
    <source>
        <dbReference type="ARBA" id="ARBA00022679"/>
    </source>
</evidence>
<dbReference type="Proteomes" id="UP000280726">
    <property type="component" value="Unassembled WGS sequence"/>
</dbReference>
<comment type="similarity">
    <text evidence="4">Belongs to the class I-like SAM-binding methyltransferase superfamily. RNA M5U methyltransferase family.</text>
</comment>
<feature type="binding site" evidence="4">
    <location>
        <position position="278"/>
    </location>
    <ligand>
        <name>S-adenosyl-L-methionine</name>
        <dbReference type="ChEBI" id="CHEBI:59789"/>
    </ligand>
</feature>
<dbReference type="Pfam" id="PF01938">
    <property type="entry name" value="TRAM"/>
    <property type="match status" value="1"/>
</dbReference>
<evidence type="ECO:0000256" key="3">
    <source>
        <dbReference type="ARBA" id="ARBA00022691"/>
    </source>
</evidence>
<dbReference type="SUPFAM" id="SSF50249">
    <property type="entry name" value="Nucleic acid-binding proteins"/>
    <property type="match status" value="1"/>
</dbReference>
<dbReference type="OrthoDB" id="9804590at2"/>
<evidence type="ECO:0000256" key="1">
    <source>
        <dbReference type="ARBA" id="ARBA00022603"/>
    </source>
</evidence>
<dbReference type="InterPro" id="IPR010280">
    <property type="entry name" value="U5_MeTrfase_fam"/>
</dbReference>
<protein>
    <submittedName>
        <fullName evidence="6">tRNA/tmRNA/rRNA uracil-C5-methylase (TrmA/RlmC/RlmD family)</fullName>
    </submittedName>
</protein>
<dbReference type="Gene3D" id="3.40.50.150">
    <property type="entry name" value="Vaccinia Virus protein VP39"/>
    <property type="match status" value="1"/>
</dbReference>
<evidence type="ECO:0000256" key="4">
    <source>
        <dbReference type="PROSITE-ProRule" id="PRU01024"/>
    </source>
</evidence>
<keyword evidence="1 4" id="KW-0489">Methyltransferase</keyword>
<dbReference type="AlphaFoldDB" id="A0A3N4Z9Q3"/>
<proteinExistence type="inferred from homology"/>
<dbReference type="PANTHER" id="PTHR11061:SF30">
    <property type="entry name" value="TRNA (URACIL(54)-C(5))-METHYLTRANSFERASE"/>
    <property type="match status" value="1"/>
</dbReference>
<organism evidence="6 7">
    <name type="scientific">Georgenia muralis</name>
    <dbReference type="NCBI Taxonomy" id="154117"/>
    <lineage>
        <taxon>Bacteria</taxon>
        <taxon>Bacillati</taxon>
        <taxon>Actinomycetota</taxon>
        <taxon>Actinomycetes</taxon>
        <taxon>Micrococcales</taxon>
        <taxon>Bogoriellaceae</taxon>
        <taxon>Georgenia</taxon>
    </lineage>
</organism>
<evidence type="ECO:0000259" key="5">
    <source>
        <dbReference type="PROSITE" id="PS50926"/>
    </source>
</evidence>
<gene>
    <name evidence="6" type="ORF">EDD32_3174</name>
</gene>
<dbReference type="PROSITE" id="PS01231">
    <property type="entry name" value="TRMA_2"/>
    <property type="match status" value="1"/>
</dbReference>
<feature type="domain" description="TRAM" evidence="5">
    <location>
        <begin position="1"/>
        <end position="57"/>
    </location>
</feature>
<feature type="binding site" evidence="4">
    <location>
        <position position="345"/>
    </location>
    <ligand>
        <name>S-adenosyl-L-methionine</name>
        <dbReference type="ChEBI" id="CHEBI:59789"/>
    </ligand>
</feature>
<dbReference type="SUPFAM" id="SSF53335">
    <property type="entry name" value="S-adenosyl-L-methionine-dependent methyltransferases"/>
    <property type="match status" value="1"/>
</dbReference>
<dbReference type="InterPro" id="IPR012340">
    <property type="entry name" value="NA-bd_OB-fold"/>
</dbReference>
<evidence type="ECO:0000313" key="7">
    <source>
        <dbReference type="Proteomes" id="UP000280726"/>
    </source>
</evidence>